<evidence type="ECO:0000259" key="4">
    <source>
        <dbReference type="PROSITE" id="PS50109"/>
    </source>
</evidence>
<dbReference type="RefSeq" id="WP_161028053.1">
    <property type="nucleotide sequence ID" value="NZ_WWCJ01000024.1"/>
</dbReference>
<keyword evidence="3" id="KW-0902">Two-component regulatory system</keyword>
<dbReference type="Gene3D" id="1.20.5.1930">
    <property type="match status" value="1"/>
</dbReference>
<dbReference type="Proteomes" id="UP000448575">
    <property type="component" value="Unassembled WGS sequence"/>
</dbReference>
<dbReference type="GO" id="GO:0000155">
    <property type="term" value="F:phosphorelay sensor kinase activity"/>
    <property type="evidence" value="ECO:0007669"/>
    <property type="project" value="InterPro"/>
</dbReference>
<evidence type="ECO:0000313" key="5">
    <source>
        <dbReference type="EMBL" id="MYN05107.1"/>
    </source>
</evidence>
<reference evidence="5 6" key="1">
    <citation type="submission" date="2019-12" db="EMBL/GenBank/DDBJ databases">
        <title>Novel species isolated from a subtropical stream in China.</title>
        <authorList>
            <person name="Lu H."/>
        </authorList>
    </citation>
    <scope>NUCLEOTIDE SEQUENCE [LARGE SCALE GENOMIC DNA]</scope>
    <source>
        <strain evidence="5 6">DS3</strain>
    </source>
</reference>
<dbReference type="InterPro" id="IPR011712">
    <property type="entry name" value="Sig_transdc_His_kin_sub3_dim/P"/>
</dbReference>
<dbReference type="InterPro" id="IPR050482">
    <property type="entry name" value="Sensor_HK_TwoCompSys"/>
</dbReference>
<feature type="domain" description="Histidine kinase" evidence="4">
    <location>
        <begin position="134"/>
        <end position="225"/>
    </location>
</feature>
<comment type="caution">
    <text evidence="5">The sequence shown here is derived from an EMBL/GenBank/DDBJ whole genome shotgun (WGS) entry which is preliminary data.</text>
</comment>
<organism evidence="5 6">
    <name type="scientific">Pseudoduganella guangdongensis</name>
    <dbReference type="NCBI Taxonomy" id="2692179"/>
    <lineage>
        <taxon>Bacteria</taxon>
        <taxon>Pseudomonadati</taxon>
        <taxon>Pseudomonadota</taxon>
        <taxon>Betaproteobacteria</taxon>
        <taxon>Burkholderiales</taxon>
        <taxon>Oxalobacteraceae</taxon>
        <taxon>Telluria group</taxon>
        <taxon>Pseudoduganella</taxon>
    </lineage>
</organism>
<proteinExistence type="predicted"/>
<dbReference type="GO" id="GO:0016020">
    <property type="term" value="C:membrane"/>
    <property type="evidence" value="ECO:0007669"/>
    <property type="project" value="InterPro"/>
</dbReference>
<gene>
    <name evidence="5" type="ORF">GTP41_23710</name>
</gene>
<dbReference type="CDD" id="cd16917">
    <property type="entry name" value="HATPase_UhpB-NarQ-NarX-like"/>
    <property type="match status" value="1"/>
</dbReference>
<dbReference type="InterPro" id="IPR036890">
    <property type="entry name" value="HATPase_C_sf"/>
</dbReference>
<evidence type="ECO:0000256" key="1">
    <source>
        <dbReference type="ARBA" id="ARBA00022679"/>
    </source>
</evidence>
<protein>
    <recommendedName>
        <fullName evidence="4">Histidine kinase domain-containing protein</fullName>
    </recommendedName>
</protein>
<name>A0A6N9HP94_9BURK</name>
<dbReference type="Gene3D" id="3.30.565.10">
    <property type="entry name" value="Histidine kinase-like ATPase, C-terminal domain"/>
    <property type="match status" value="1"/>
</dbReference>
<evidence type="ECO:0000256" key="2">
    <source>
        <dbReference type="ARBA" id="ARBA00022777"/>
    </source>
</evidence>
<dbReference type="Pfam" id="PF07730">
    <property type="entry name" value="HisKA_3"/>
    <property type="match status" value="1"/>
</dbReference>
<dbReference type="PANTHER" id="PTHR24421">
    <property type="entry name" value="NITRATE/NITRITE SENSOR PROTEIN NARX-RELATED"/>
    <property type="match status" value="1"/>
</dbReference>
<keyword evidence="6" id="KW-1185">Reference proteome</keyword>
<accession>A0A6N9HP94</accession>
<dbReference type="SMART" id="SM00387">
    <property type="entry name" value="HATPase_c"/>
    <property type="match status" value="1"/>
</dbReference>
<dbReference type="GO" id="GO:0046983">
    <property type="term" value="F:protein dimerization activity"/>
    <property type="evidence" value="ECO:0007669"/>
    <property type="project" value="InterPro"/>
</dbReference>
<dbReference type="SUPFAM" id="SSF55874">
    <property type="entry name" value="ATPase domain of HSP90 chaperone/DNA topoisomerase II/histidine kinase"/>
    <property type="match status" value="1"/>
</dbReference>
<evidence type="ECO:0000256" key="3">
    <source>
        <dbReference type="ARBA" id="ARBA00023012"/>
    </source>
</evidence>
<dbReference type="InterPro" id="IPR005467">
    <property type="entry name" value="His_kinase_dom"/>
</dbReference>
<dbReference type="Pfam" id="PF02518">
    <property type="entry name" value="HATPase_c"/>
    <property type="match status" value="1"/>
</dbReference>
<dbReference type="AlphaFoldDB" id="A0A6N9HP94"/>
<keyword evidence="2" id="KW-0418">Kinase</keyword>
<dbReference type="PANTHER" id="PTHR24421:SF59">
    <property type="entry name" value="OXYGEN SENSOR HISTIDINE KINASE NREB"/>
    <property type="match status" value="1"/>
</dbReference>
<sequence length="236" mass="25716">MKHPRTRKQGRRFSDSALADIREDERVHISRELHDDLGQLLATLRVELTLFKQLPHDLPEAQERLASMDALLLHAIGSLRRIAGNLRPRDLDEGGLYYALDALRREFEKHHKIGCRFDALPEALVLDQRYSTTIYRLVQESLTNIARHAGASSAHIQLQRSGTELRIEISDNGRGIAAGATARADALGLLGMRERVAALRGSISVDGTNGAAGGTRIAIRIPLPANSSAAAAKGAG</sequence>
<evidence type="ECO:0000313" key="6">
    <source>
        <dbReference type="Proteomes" id="UP000448575"/>
    </source>
</evidence>
<dbReference type="EMBL" id="WWCJ01000024">
    <property type="protein sequence ID" value="MYN05107.1"/>
    <property type="molecule type" value="Genomic_DNA"/>
</dbReference>
<dbReference type="PROSITE" id="PS50109">
    <property type="entry name" value="HIS_KIN"/>
    <property type="match status" value="1"/>
</dbReference>
<dbReference type="InterPro" id="IPR003594">
    <property type="entry name" value="HATPase_dom"/>
</dbReference>
<keyword evidence="1" id="KW-0808">Transferase</keyword>